<dbReference type="SMART" id="SM00824">
    <property type="entry name" value="PKS_TE"/>
    <property type="match status" value="1"/>
</dbReference>
<reference evidence="4 5" key="1">
    <citation type="submission" date="2021-01" db="EMBL/GenBank/DDBJ databases">
        <title>Whole genome shotgun sequence of Verrucosispora lutea NBRC 106530.</title>
        <authorList>
            <person name="Komaki H."/>
            <person name="Tamura T."/>
        </authorList>
    </citation>
    <scope>NUCLEOTIDE SEQUENCE [LARGE SCALE GENOMIC DNA]</scope>
    <source>
        <strain evidence="4 5">NBRC 106530</strain>
    </source>
</reference>
<organism evidence="4 5">
    <name type="scientific">Micromonospora lutea</name>
    <dbReference type="NCBI Taxonomy" id="419825"/>
    <lineage>
        <taxon>Bacteria</taxon>
        <taxon>Bacillati</taxon>
        <taxon>Actinomycetota</taxon>
        <taxon>Actinomycetes</taxon>
        <taxon>Micromonosporales</taxon>
        <taxon>Micromonosporaceae</taxon>
        <taxon>Micromonospora</taxon>
    </lineage>
</organism>
<keyword evidence="2" id="KW-0378">Hydrolase</keyword>
<evidence type="ECO:0000256" key="2">
    <source>
        <dbReference type="ARBA" id="ARBA00022801"/>
    </source>
</evidence>
<evidence type="ECO:0000256" key="1">
    <source>
        <dbReference type="ARBA" id="ARBA00007169"/>
    </source>
</evidence>
<keyword evidence="5" id="KW-1185">Reference proteome</keyword>
<evidence type="ECO:0000313" key="4">
    <source>
        <dbReference type="EMBL" id="GIJ19757.1"/>
    </source>
</evidence>
<dbReference type="InterPro" id="IPR029058">
    <property type="entry name" value="AB_hydrolase_fold"/>
</dbReference>
<evidence type="ECO:0000259" key="3">
    <source>
        <dbReference type="SMART" id="SM00824"/>
    </source>
</evidence>
<comment type="similarity">
    <text evidence="1">Belongs to the thioesterase family.</text>
</comment>
<protein>
    <submittedName>
        <fullName evidence="4">Thioesterase</fullName>
    </submittedName>
</protein>
<gene>
    <name evidence="4" type="ORF">Vlu01_03810</name>
</gene>
<evidence type="ECO:0000313" key="5">
    <source>
        <dbReference type="Proteomes" id="UP000643165"/>
    </source>
</evidence>
<dbReference type="Proteomes" id="UP000643165">
    <property type="component" value="Unassembled WGS sequence"/>
</dbReference>
<dbReference type="Gene3D" id="3.40.50.1820">
    <property type="entry name" value="alpha/beta hydrolase"/>
    <property type="match status" value="1"/>
</dbReference>
<dbReference type="PANTHER" id="PTHR11487">
    <property type="entry name" value="THIOESTERASE"/>
    <property type="match status" value="1"/>
</dbReference>
<dbReference type="SUPFAM" id="SSF53474">
    <property type="entry name" value="alpha/beta-Hydrolases"/>
    <property type="match status" value="1"/>
</dbReference>
<accession>A0ABQ4IPA9</accession>
<dbReference type="EMBL" id="BOPB01000002">
    <property type="protein sequence ID" value="GIJ19757.1"/>
    <property type="molecule type" value="Genomic_DNA"/>
</dbReference>
<dbReference type="InterPro" id="IPR012223">
    <property type="entry name" value="TEII"/>
</dbReference>
<comment type="caution">
    <text evidence="4">The sequence shown here is derived from an EMBL/GenBank/DDBJ whole genome shotgun (WGS) entry which is preliminary data.</text>
</comment>
<sequence>MSVDARSQTDRPTSPWLVTMTPTPVEPRASLVVCPHAGGSAAAYLRLVRACPSWLATMVVQYPGRAHRIQEPFSRSIGELAAKTAEAILTCVDGPVALLGHSMGSLVALETARILAAEGREPVALHLSGRGDPSSPPKGGQHLLSDAQLIEHICALGGTDRRIFDDAAMRALALQVIRADYRVLSTYRYHRGRLLHCPVTVLNGAEDTSVPVASATSWAEVTHGAFTHHVFPGDHFFILDHAEAIADLISSALLSQLPPAPTGQVAPVTGSAR</sequence>
<dbReference type="Pfam" id="PF00975">
    <property type="entry name" value="Thioesterase"/>
    <property type="match status" value="1"/>
</dbReference>
<feature type="domain" description="Thioesterase TesA-like" evidence="3">
    <location>
        <begin position="33"/>
        <end position="253"/>
    </location>
</feature>
<dbReference type="InterPro" id="IPR020802">
    <property type="entry name" value="TesA-like"/>
</dbReference>
<name>A0ABQ4IPA9_9ACTN</name>
<dbReference type="PANTHER" id="PTHR11487:SF0">
    <property type="entry name" value="S-ACYL FATTY ACID SYNTHASE THIOESTERASE, MEDIUM CHAIN"/>
    <property type="match status" value="1"/>
</dbReference>
<proteinExistence type="inferred from homology"/>
<dbReference type="InterPro" id="IPR001031">
    <property type="entry name" value="Thioesterase"/>
</dbReference>